<name>A0A3S5AGD1_9PLAT</name>
<gene>
    <name evidence="2" type="ORF">PXEA_LOCUS16595</name>
</gene>
<keyword evidence="3" id="KW-1185">Reference proteome</keyword>
<proteinExistence type="predicted"/>
<evidence type="ECO:0000256" key="1">
    <source>
        <dbReference type="SAM" id="MobiDB-lite"/>
    </source>
</evidence>
<dbReference type="AlphaFoldDB" id="A0A3S5AGD1"/>
<feature type="region of interest" description="Disordered" evidence="1">
    <location>
        <begin position="183"/>
        <end position="206"/>
    </location>
</feature>
<dbReference type="EMBL" id="CAAALY010060345">
    <property type="protein sequence ID" value="VEL23155.1"/>
    <property type="molecule type" value="Genomic_DNA"/>
</dbReference>
<organism evidence="2 3">
    <name type="scientific">Protopolystoma xenopodis</name>
    <dbReference type="NCBI Taxonomy" id="117903"/>
    <lineage>
        <taxon>Eukaryota</taxon>
        <taxon>Metazoa</taxon>
        <taxon>Spiralia</taxon>
        <taxon>Lophotrochozoa</taxon>
        <taxon>Platyhelminthes</taxon>
        <taxon>Monogenea</taxon>
        <taxon>Polyopisthocotylea</taxon>
        <taxon>Polystomatidea</taxon>
        <taxon>Polystomatidae</taxon>
        <taxon>Protopolystoma</taxon>
    </lineage>
</organism>
<evidence type="ECO:0000313" key="3">
    <source>
        <dbReference type="Proteomes" id="UP000784294"/>
    </source>
</evidence>
<accession>A0A3S5AGD1</accession>
<feature type="region of interest" description="Disordered" evidence="1">
    <location>
        <begin position="76"/>
        <end position="136"/>
    </location>
</feature>
<sequence length="206" mass="21903">MLVQCVPCGGNSGDLLRLEKIVTQKLNGDLNGVTACDYLHLFFPTLRFESGPAAVASPGSGSLSAAQFYRRESRIRRHSGGGASRGAQASDEGFVEDSEPGLDTTGSPFGLFRGVGGFRGEEEGEEEEAGPDGDERDMVVEMDGYKRTVGVFEMDHTVGNLASNLSPSASMSTSWDCLKAWPESDGEAGLENSSHAIAKLPDPVRR</sequence>
<comment type="caution">
    <text evidence="2">The sequence shown here is derived from an EMBL/GenBank/DDBJ whole genome shotgun (WGS) entry which is preliminary data.</text>
</comment>
<evidence type="ECO:0000313" key="2">
    <source>
        <dbReference type="EMBL" id="VEL23155.1"/>
    </source>
</evidence>
<reference evidence="2" key="1">
    <citation type="submission" date="2018-11" db="EMBL/GenBank/DDBJ databases">
        <authorList>
            <consortium name="Pathogen Informatics"/>
        </authorList>
    </citation>
    <scope>NUCLEOTIDE SEQUENCE</scope>
</reference>
<dbReference type="Proteomes" id="UP000784294">
    <property type="component" value="Unassembled WGS sequence"/>
</dbReference>
<dbReference type="OrthoDB" id="769138at2759"/>
<feature type="compositionally biased region" description="Acidic residues" evidence="1">
    <location>
        <begin position="122"/>
        <end position="135"/>
    </location>
</feature>
<protein>
    <submittedName>
        <fullName evidence="2">Uncharacterized protein</fullName>
    </submittedName>
</protein>